<dbReference type="SUPFAM" id="SSF48179">
    <property type="entry name" value="6-phosphogluconate dehydrogenase C-terminal domain-like"/>
    <property type="match status" value="1"/>
</dbReference>
<name>A0A6G9H395_9ACTN</name>
<feature type="active site" evidence="4">
    <location>
        <position position="174"/>
    </location>
</feature>
<gene>
    <name evidence="7" type="ORF">HA039_24270</name>
</gene>
<dbReference type="PIRSF" id="PIRSF000103">
    <property type="entry name" value="HIBADH"/>
    <property type="match status" value="1"/>
</dbReference>
<dbReference type="KEGG" id="slia:HA039_24270"/>
<sequence>MTDHLAVAVLGTGIMGSAMARTLSRAGLDVRVWNRTPARAEPLAADGARVASSAAEAVTGADVVLTAVYDGAAVRDAFTAAAPGLGAGTLWLQATTVGVADVPALAALAAAHGVVFYDAPVLGTKGPAEAGQLAVLAAGPEEHRDRLRPVLDAIGRRTLWLGDDGASAAATRLKLVVNGWTLTLTGAAAEAVALAQGLGADPRAFLDLVSGGQMDTPYLHAKAGMIIDGDYTTSFSVDTGAKDARLIIEAAEAEGVHLDIVAAVAERFRRARELGHGDKDMAASYFASFDE</sequence>
<keyword evidence="8" id="KW-1185">Reference proteome</keyword>
<reference evidence="7 8" key="1">
    <citation type="submission" date="2020-03" db="EMBL/GenBank/DDBJ databases">
        <title>A novel species.</title>
        <authorList>
            <person name="Gao J."/>
        </authorList>
    </citation>
    <scope>NUCLEOTIDE SEQUENCE [LARGE SCALE GENOMIC DNA]</scope>
    <source>
        <strain evidence="7 8">QMT-12</strain>
    </source>
</reference>
<dbReference type="InterPro" id="IPR029154">
    <property type="entry name" value="HIBADH-like_NADP-bd"/>
</dbReference>
<dbReference type="PANTHER" id="PTHR43580">
    <property type="entry name" value="OXIDOREDUCTASE GLYR1-RELATED"/>
    <property type="match status" value="1"/>
</dbReference>
<evidence type="ECO:0000259" key="6">
    <source>
        <dbReference type="Pfam" id="PF14833"/>
    </source>
</evidence>
<accession>A0A6G9H395</accession>
<evidence type="ECO:0000313" key="7">
    <source>
        <dbReference type="EMBL" id="QIQ04975.1"/>
    </source>
</evidence>
<dbReference type="InterPro" id="IPR036291">
    <property type="entry name" value="NAD(P)-bd_dom_sf"/>
</dbReference>
<dbReference type="SUPFAM" id="SSF51735">
    <property type="entry name" value="NAD(P)-binding Rossmann-fold domains"/>
    <property type="match status" value="1"/>
</dbReference>
<protein>
    <submittedName>
        <fullName evidence="7">NAD(P)-dependent oxidoreductase</fullName>
    </submittedName>
</protein>
<dbReference type="Pfam" id="PF03446">
    <property type="entry name" value="NAD_binding_2"/>
    <property type="match status" value="1"/>
</dbReference>
<evidence type="ECO:0000259" key="5">
    <source>
        <dbReference type="Pfam" id="PF03446"/>
    </source>
</evidence>
<dbReference type="PANTHER" id="PTHR43580:SF2">
    <property type="entry name" value="CYTOKINE-LIKE NUCLEAR FACTOR N-PAC"/>
    <property type="match status" value="1"/>
</dbReference>
<feature type="domain" description="6-phosphogluconate dehydrogenase NADP-binding" evidence="5">
    <location>
        <begin position="7"/>
        <end position="162"/>
    </location>
</feature>
<dbReference type="GO" id="GO:0050661">
    <property type="term" value="F:NADP binding"/>
    <property type="evidence" value="ECO:0007669"/>
    <property type="project" value="InterPro"/>
</dbReference>
<dbReference type="InterPro" id="IPR013328">
    <property type="entry name" value="6PGD_dom2"/>
</dbReference>
<keyword evidence="2" id="KW-0560">Oxidoreductase</keyword>
<dbReference type="AlphaFoldDB" id="A0A6G9H395"/>
<dbReference type="Gene3D" id="1.10.1040.10">
    <property type="entry name" value="N-(1-d-carboxylethyl)-l-norvaline Dehydrogenase, domain 2"/>
    <property type="match status" value="1"/>
</dbReference>
<dbReference type="Gene3D" id="3.40.50.720">
    <property type="entry name" value="NAD(P)-binding Rossmann-like Domain"/>
    <property type="match status" value="1"/>
</dbReference>
<dbReference type="EMBL" id="CP050177">
    <property type="protein sequence ID" value="QIQ04975.1"/>
    <property type="molecule type" value="Genomic_DNA"/>
</dbReference>
<dbReference type="GO" id="GO:0051287">
    <property type="term" value="F:NAD binding"/>
    <property type="evidence" value="ECO:0007669"/>
    <property type="project" value="InterPro"/>
</dbReference>
<feature type="domain" description="3-hydroxyisobutyrate dehydrogenase-like NAD-binding" evidence="6">
    <location>
        <begin position="169"/>
        <end position="284"/>
    </location>
</feature>
<evidence type="ECO:0000256" key="2">
    <source>
        <dbReference type="ARBA" id="ARBA00023002"/>
    </source>
</evidence>
<evidence type="ECO:0000256" key="4">
    <source>
        <dbReference type="PIRSR" id="PIRSR000103-1"/>
    </source>
</evidence>
<dbReference type="InterPro" id="IPR051265">
    <property type="entry name" value="HIBADH-related_NP60_sf"/>
</dbReference>
<dbReference type="Pfam" id="PF14833">
    <property type="entry name" value="NAD_binding_11"/>
    <property type="match status" value="1"/>
</dbReference>
<organism evidence="7 8">
    <name type="scientific">Streptomyces liangshanensis</name>
    <dbReference type="NCBI Taxonomy" id="2717324"/>
    <lineage>
        <taxon>Bacteria</taxon>
        <taxon>Bacillati</taxon>
        <taxon>Actinomycetota</taxon>
        <taxon>Actinomycetes</taxon>
        <taxon>Kitasatosporales</taxon>
        <taxon>Streptomycetaceae</taxon>
        <taxon>Streptomyces</taxon>
    </lineage>
</organism>
<dbReference type="GO" id="GO:0016491">
    <property type="term" value="F:oxidoreductase activity"/>
    <property type="evidence" value="ECO:0007669"/>
    <property type="project" value="UniProtKB-KW"/>
</dbReference>
<evidence type="ECO:0000256" key="1">
    <source>
        <dbReference type="ARBA" id="ARBA00009080"/>
    </source>
</evidence>
<dbReference type="InterPro" id="IPR006115">
    <property type="entry name" value="6PGDH_NADP-bd"/>
</dbReference>
<dbReference type="Proteomes" id="UP000501179">
    <property type="component" value="Chromosome"/>
</dbReference>
<comment type="similarity">
    <text evidence="1">Belongs to the HIBADH-related family.</text>
</comment>
<evidence type="ECO:0000313" key="8">
    <source>
        <dbReference type="Proteomes" id="UP000501179"/>
    </source>
</evidence>
<keyword evidence="3" id="KW-0520">NAD</keyword>
<proteinExistence type="inferred from homology"/>
<dbReference type="InterPro" id="IPR015815">
    <property type="entry name" value="HIBADH-related"/>
</dbReference>
<evidence type="ECO:0000256" key="3">
    <source>
        <dbReference type="ARBA" id="ARBA00023027"/>
    </source>
</evidence>
<dbReference type="InterPro" id="IPR008927">
    <property type="entry name" value="6-PGluconate_DH-like_C_sf"/>
</dbReference>